<feature type="region of interest" description="Disordered" evidence="2">
    <location>
        <begin position="107"/>
        <end position="129"/>
    </location>
</feature>
<dbReference type="EMBL" id="CM029041">
    <property type="protein sequence ID" value="KAG2628348.1"/>
    <property type="molecule type" value="Genomic_DNA"/>
</dbReference>
<keyword evidence="4" id="KW-1185">Reference proteome</keyword>
<gene>
    <name evidence="3" type="ORF">PVAP13_3KG273854</name>
</gene>
<accession>A0A8T0V1U1</accession>
<proteinExistence type="predicted"/>
<evidence type="ECO:0000256" key="1">
    <source>
        <dbReference type="SAM" id="Coils"/>
    </source>
</evidence>
<protein>
    <submittedName>
        <fullName evidence="3">Uncharacterized protein</fullName>
    </submittedName>
</protein>
<feature type="coiled-coil region" evidence="1">
    <location>
        <begin position="52"/>
        <end position="79"/>
    </location>
</feature>
<organism evidence="3 4">
    <name type="scientific">Panicum virgatum</name>
    <name type="common">Blackwell switchgrass</name>
    <dbReference type="NCBI Taxonomy" id="38727"/>
    <lineage>
        <taxon>Eukaryota</taxon>
        <taxon>Viridiplantae</taxon>
        <taxon>Streptophyta</taxon>
        <taxon>Embryophyta</taxon>
        <taxon>Tracheophyta</taxon>
        <taxon>Spermatophyta</taxon>
        <taxon>Magnoliopsida</taxon>
        <taxon>Liliopsida</taxon>
        <taxon>Poales</taxon>
        <taxon>Poaceae</taxon>
        <taxon>PACMAD clade</taxon>
        <taxon>Panicoideae</taxon>
        <taxon>Panicodae</taxon>
        <taxon>Paniceae</taxon>
        <taxon>Panicinae</taxon>
        <taxon>Panicum</taxon>
        <taxon>Panicum sect. Hiantes</taxon>
    </lineage>
</organism>
<name>A0A8T0V1U1_PANVG</name>
<evidence type="ECO:0000313" key="4">
    <source>
        <dbReference type="Proteomes" id="UP000823388"/>
    </source>
</evidence>
<evidence type="ECO:0000313" key="3">
    <source>
        <dbReference type="EMBL" id="KAG2628348.1"/>
    </source>
</evidence>
<comment type="caution">
    <text evidence="3">The sequence shown here is derived from an EMBL/GenBank/DDBJ whole genome shotgun (WGS) entry which is preliminary data.</text>
</comment>
<reference evidence="3" key="1">
    <citation type="submission" date="2020-05" db="EMBL/GenBank/DDBJ databases">
        <title>WGS assembly of Panicum virgatum.</title>
        <authorList>
            <person name="Lovell J.T."/>
            <person name="Jenkins J."/>
            <person name="Shu S."/>
            <person name="Juenger T.E."/>
            <person name="Schmutz J."/>
        </authorList>
    </citation>
    <scope>NUCLEOTIDE SEQUENCE</scope>
    <source>
        <strain evidence="3">AP13</strain>
    </source>
</reference>
<sequence length="199" mass="22947">MACDDGSGGHTPKDFNECVRQEQLDDAKREMQEVVTKAVTEAIIGLKLGEIIERVDRRISTLTDRIDVLEARQQNNQDEDMVYDDQGNIDEAATREARLRHRLRRNTQGMDGTHNHNHQQGNQNRVPDDPYAKVKFTIPFFLGYYDAEGYLDWEMTVEQKFSAHLVPEQHRVRRATSEFKNFAIVWWTGLIAEDAAPTT</sequence>
<dbReference type="AlphaFoldDB" id="A0A8T0V1U1"/>
<keyword evidence="1" id="KW-0175">Coiled coil</keyword>
<evidence type="ECO:0000256" key="2">
    <source>
        <dbReference type="SAM" id="MobiDB-lite"/>
    </source>
</evidence>
<dbReference type="Proteomes" id="UP000823388">
    <property type="component" value="Chromosome 3K"/>
</dbReference>